<proteinExistence type="predicted"/>
<keyword evidence="3" id="KW-1185">Reference proteome</keyword>
<evidence type="ECO:0000313" key="3">
    <source>
        <dbReference type="Proteomes" id="UP001529510"/>
    </source>
</evidence>
<reference evidence="2 3" key="1">
    <citation type="submission" date="2024-05" db="EMBL/GenBank/DDBJ databases">
        <title>Genome sequencing and assembly of Indian major carp, Cirrhinus mrigala (Hamilton, 1822).</title>
        <authorList>
            <person name="Mohindra V."/>
            <person name="Chowdhury L.M."/>
            <person name="Lal K."/>
            <person name="Jena J.K."/>
        </authorList>
    </citation>
    <scope>NUCLEOTIDE SEQUENCE [LARGE SCALE GENOMIC DNA]</scope>
    <source>
        <strain evidence="2">CM1030</strain>
        <tissue evidence="2">Blood</tissue>
    </source>
</reference>
<dbReference type="AlphaFoldDB" id="A0ABD0Q7M4"/>
<evidence type="ECO:0000313" key="2">
    <source>
        <dbReference type="EMBL" id="KAL0181836.1"/>
    </source>
</evidence>
<evidence type="ECO:0000256" key="1">
    <source>
        <dbReference type="SAM" id="MobiDB-lite"/>
    </source>
</evidence>
<feature type="region of interest" description="Disordered" evidence="1">
    <location>
        <begin position="156"/>
        <end position="180"/>
    </location>
</feature>
<name>A0ABD0Q7M4_CIRMR</name>
<dbReference type="EMBL" id="JAMKFB020000011">
    <property type="protein sequence ID" value="KAL0181836.1"/>
    <property type="molecule type" value="Genomic_DNA"/>
</dbReference>
<gene>
    <name evidence="2" type="ORF">M9458_024242</name>
</gene>
<organism evidence="2 3">
    <name type="scientific">Cirrhinus mrigala</name>
    <name type="common">Mrigala</name>
    <dbReference type="NCBI Taxonomy" id="683832"/>
    <lineage>
        <taxon>Eukaryota</taxon>
        <taxon>Metazoa</taxon>
        <taxon>Chordata</taxon>
        <taxon>Craniata</taxon>
        <taxon>Vertebrata</taxon>
        <taxon>Euteleostomi</taxon>
        <taxon>Actinopterygii</taxon>
        <taxon>Neopterygii</taxon>
        <taxon>Teleostei</taxon>
        <taxon>Ostariophysi</taxon>
        <taxon>Cypriniformes</taxon>
        <taxon>Cyprinidae</taxon>
        <taxon>Labeoninae</taxon>
        <taxon>Labeonini</taxon>
        <taxon>Cirrhinus</taxon>
    </lineage>
</organism>
<comment type="caution">
    <text evidence="2">The sequence shown here is derived from an EMBL/GenBank/DDBJ whole genome shotgun (WGS) entry which is preliminary data.</text>
</comment>
<feature type="compositionally biased region" description="Pro residues" evidence="1">
    <location>
        <begin position="168"/>
        <end position="180"/>
    </location>
</feature>
<sequence>MTEGPTKLQIGDERAANSFSNTSQTQPPPRLAKPEPEPTVDREPEPRATEPSPLGVTAREIATEPEPIESNQVREPATMPAMVDVPVGREGAEDSTTHCTAEGERCLELGHLEIELDLIDFTEDIYVELPACPEQYACQSPSASWLEDPLSLPRLFDPAAPPRLSAPSSPPSPAGPPAPPGFIVPPAPPWSVVVPPSPQDSTTPAAPRCSVPPAPLGYASVLCRISTSASVARALGSALALRILGVGCNVTPLWTVYIGFPLLCPYMVFPVPFLVKSLLVNHPHLSLLYSVLCLSSDLNVMLVRFPALPV</sequence>
<feature type="compositionally biased region" description="Basic and acidic residues" evidence="1">
    <location>
        <begin position="32"/>
        <end position="48"/>
    </location>
</feature>
<dbReference type="Proteomes" id="UP001529510">
    <property type="component" value="Unassembled WGS sequence"/>
</dbReference>
<accession>A0ABD0Q7M4</accession>
<feature type="region of interest" description="Disordered" evidence="1">
    <location>
        <begin position="1"/>
        <end position="80"/>
    </location>
</feature>
<protein>
    <submittedName>
        <fullName evidence="2">Uncharacterized protein</fullName>
    </submittedName>
</protein>